<dbReference type="InterPro" id="IPR000884">
    <property type="entry name" value="TSP1_rpt"/>
</dbReference>
<evidence type="ECO:0000313" key="6">
    <source>
        <dbReference type="Proteomes" id="UP000694941"/>
    </source>
</evidence>
<feature type="domain" description="ADAMTS/ADAMTS-like cysteine-rich" evidence="5">
    <location>
        <begin position="128"/>
        <end position="209"/>
    </location>
</feature>
<comment type="subcellular location">
    <subcellularLocation>
        <location evidence="1">Secreted</location>
    </subcellularLocation>
</comment>
<dbReference type="PANTHER" id="PTHR13723:SF313">
    <property type="entry name" value="PEPTIDASE M12B DOMAIN-CONTAINING PROTEIN"/>
    <property type="match status" value="1"/>
</dbReference>
<evidence type="ECO:0000259" key="5">
    <source>
        <dbReference type="Pfam" id="PF19236"/>
    </source>
</evidence>
<dbReference type="InterPro" id="IPR045371">
    <property type="entry name" value="ADAMTS_CR_3"/>
</dbReference>
<dbReference type="SMART" id="SM00209">
    <property type="entry name" value="TSP1"/>
    <property type="match status" value="1"/>
</dbReference>
<organism evidence="6 7">
    <name type="scientific">Limulus polyphemus</name>
    <name type="common">Atlantic horseshoe crab</name>
    <dbReference type="NCBI Taxonomy" id="6850"/>
    <lineage>
        <taxon>Eukaryota</taxon>
        <taxon>Metazoa</taxon>
        <taxon>Ecdysozoa</taxon>
        <taxon>Arthropoda</taxon>
        <taxon>Chelicerata</taxon>
        <taxon>Merostomata</taxon>
        <taxon>Xiphosura</taxon>
        <taxon>Limulidae</taxon>
        <taxon>Limulus</taxon>
    </lineage>
</organism>
<keyword evidence="2" id="KW-0964">Secreted</keyword>
<feature type="non-terminal residue" evidence="7">
    <location>
        <position position="230"/>
    </location>
</feature>
<dbReference type="Pfam" id="PF00090">
    <property type="entry name" value="TSP_1"/>
    <property type="match status" value="1"/>
</dbReference>
<dbReference type="PROSITE" id="PS50092">
    <property type="entry name" value="TSP1"/>
    <property type="match status" value="1"/>
</dbReference>
<dbReference type="PANTHER" id="PTHR13723">
    <property type="entry name" value="ADAMTS A DISINTEGRIN AND METALLOPROTEASE WITH THROMBOSPONDIN MOTIFS PROTEASE"/>
    <property type="match status" value="1"/>
</dbReference>
<sequence>MTSGQDKACHTSVINALSVLLVLGFFLPGLQGKILPNDTEKKELEPIFETHKQTEEPDGIGWSEWGDWSVCSRTCDGGVTSQLRRCVRKSGCKGEAVRFRICNMQPCFEHNDFRLTQCSAFNNVPYRGRLYEWLPFYDPEDVCALTCQAKDFKFVAKLASAVKDGTRCREGSLDMCVDKKCMKVGCDLELGSDKKIDECGVCGGDGSTCRQPDYVWEETHLSPCSVTCGG</sequence>
<evidence type="ECO:0000313" key="7">
    <source>
        <dbReference type="RefSeq" id="XP_022237944.1"/>
    </source>
</evidence>
<keyword evidence="4" id="KW-0732">Signal</keyword>
<dbReference type="Proteomes" id="UP000694941">
    <property type="component" value="Unplaced"/>
</dbReference>
<dbReference type="InterPro" id="IPR036383">
    <property type="entry name" value="TSP1_rpt_sf"/>
</dbReference>
<name>A0ABM1S2T9_LIMPO</name>
<accession>A0ABM1S2T9</accession>
<dbReference type="PRINTS" id="PR01857">
    <property type="entry name" value="ADAMTSFAMILY"/>
</dbReference>
<gene>
    <name evidence="7" type="primary">LOC111085088</name>
</gene>
<evidence type="ECO:0000256" key="2">
    <source>
        <dbReference type="ARBA" id="ARBA00022525"/>
    </source>
</evidence>
<feature type="signal peptide" evidence="4">
    <location>
        <begin position="1"/>
        <end position="32"/>
    </location>
</feature>
<reference evidence="7" key="1">
    <citation type="submission" date="2025-08" db="UniProtKB">
        <authorList>
            <consortium name="RefSeq"/>
        </authorList>
    </citation>
    <scope>IDENTIFICATION</scope>
    <source>
        <tissue evidence="7">Muscle</tissue>
    </source>
</reference>
<dbReference type="InterPro" id="IPR013273">
    <property type="entry name" value="ADAMTS/ADAMTS-like"/>
</dbReference>
<dbReference type="SUPFAM" id="SSF82895">
    <property type="entry name" value="TSP-1 type 1 repeat"/>
    <property type="match status" value="1"/>
</dbReference>
<keyword evidence="6" id="KW-1185">Reference proteome</keyword>
<evidence type="ECO:0000256" key="4">
    <source>
        <dbReference type="SAM" id="SignalP"/>
    </source>
</evidence>
<dbReference type="Gene3D" id="2.20.100.10">
    <property type="entry name" value="Thrombospondin type-1 (TSP1) repeat"/>
    <property type="match status" value="1"/>
</dbReference>
<dbReference type="Pfam" id="PF19236">
    <property type="entry name" value="ADAMTS_CR_3"/>
    <property type="match status" value="1"/>
</dbReference>
<dbReference type="InterPro" id="IPR050439">
    <property type="entry name" value="ADAMTS_ADAMTS-like"/>
</dbReference>
<proteinExistence type="predicted"/>
<keyword evidence="3" id="KW-1015">Disulfide bond</keyword>
<evidence type="ECO:0000256" key="1">
    <source>
        <dbReference type="ARBA" id="ARBA00004613"/>
    </source>
</evidence>
<protein>
    <submittedName>
        <fullName evidence="7">ADAMTS-like protein 3</fullName>
    </submittedName>
</protein>
<feature type="chain" id="PRO_5047082999" evidence="4">
    <location>
        <begin position="33"/>
        <end position="230"/>
    </location>
</feature>
<dbReference type="RefSeq" id="XP_022237944.1">
    <property type="nucleotide sequence ID" value="XM_022382236.1"/>
</dbReference>
<dbReference type="GeneID" id="111085088"/>
<evidence type="ECO:0000256" key="3">
    <source>
        <dbReference type="ARBA" id="ARBA00023157"/>
    </source>
</evidence>